<keyword evidence="5" id="KW-1185">Reference proteome</keyword>
<proteinExistence type="predicted"/>
<evidence type="ECO:0000256" key="1">
    <source>
        <dbReference type="ARBA" id="ARBA00022723"/>
    </source>
</evidence>
<protein>
    <submittedName>
        <fullName evidence="4">M20/M25/M40 family metallo-hydrolase</fullName>
    </submittedName>
</protein>
<dbReference type="Proteomes" id="UP000609531">
    <property type="component" value="Unassembled WGS sequence"/>
</dbReference>
<evidence type="ECO:0000256" key="2">
    <source>
        <dbReference type="ARBA" id="ARBA00022801"/>
    </source>
</evidence>
<evidence type="ECO:0000313" key="4">
    <source>
        <dbReference type="EMBL" id="MBJ3774329.1"/>
    </source>
</evidence>
<dbReference type="GO" id="GO:0046872">
    <property type="term" value="F:metal ion binding"/>
    <property type="evidence" value="ECO:0007669"/>
    <property type="project" value="UniProtKB-KW"/>
</dbReference>
<dbReference type="PANTHER" id="PTHR43808:SF32">
    <property type="entry name" value="ARGE_DAPE-RELATED DEACYLASE"/>
    <property type="match status" value="1"/>
</dbReference>
<dbReference type="SUPFAM" id="SSF55031">
    <property type="entry name" value="Bacterial exopeptidase dimerisation domain"/>
    <property type="match status" value="1"/>
</dbReference>
<dbReference type="InterPro" id="IPR036264">
    <property type="entry name" value="Bact_exopeptidase_dim_dom"/>
</dbReference>
<dbReference type="InterPro" id="IPR050072">
    <property type="entry name" value="Peptidase_M20A"/>
</dbReference>
<evidence type="ECO:0000313" key="5">
    <source>
        <dbReference type="Proteomes" id="UP000609531"/>
    </source>
</evidence>
<evidence type="ECO:0000259" key="3">
    <source>
        <dbReference type="Pfam" id="PF07687"/>
    </source>
</evidence>
<comment type="caution">
    <text evidence="4">The sequence shown here is derived from an EMBL/GenBank/DDBJ whole genome shotgun (WGS) entry which is preliminary data.</text>
</comment>
<dbReference type="InterPro" id="IPR011650">
    <property type="entry name" value="Peptidase_M20_dimer"/>
</dbReference>
<dbReference type="SUPFAM" id="SSF53187">
    <property type="entry name" value="Zn-dependent exopeptidases"/>
    <property type="match status" value="1"/>
</dbReference>
<keyword evidence="2" id="KW-0378">Hydrolase</keyword>
<dbReference type="GO" id="GO:0016787">
    <property type="term" value="F:hydrolase activity"/>
    <property type="evidence" value="ECO:0007669"/>
    <property type="project" value="UniProtKB-KW"/>
</dbReference>
<dbReference type="Pfam" id="PF07687">
    <property type="entry name" value="M20_dimer"/>
    <property type="match status" value="1"/>
</dbReference>
<feature type="domain" description="Peptidase M20 dimerisation" evidence="3">
    <location>
        <begin position="188"/>
        <end position="314"/>
    </location>
</feature>
<reference evidence="4" key="1">
    <citation type="submission" date="2020-12" db="EMBL/GenBank/DDBJ databases">
        <title>Bacterial taxonomy.</title>
        <authorList>
            <person name="Pan X."/>
        </authorList>
    </citation>
    <scope>NUCLEOTIDE SEQUENCE</scope>
    <source>
        <strain evidence="4">B2012</strain>
    </source>
</reference>
<sequence length="415" mass="45150">MSDLESQLLAALERDEDNLISFFQKFLQSKSANPPGDTRPAADTISEWLSEAGVDHRIEAAKPHMPNVVGTIEMGAPGRHLVLNGHIDVFAPIDDSTAWTGEIKDGRIYGRGASDMKCGTAASIITYAYLSGVRDQLKGKLTLTCVSDEETGGRWGTLWLMETFPDEVLGDCCLNGEPSGTNNIRFLEKGTLRFTLMTKTAGGHGGYPHLSPNAIVQATEIINGVLELHGREPELPEAVARALLSNEGIAGTEKGMGEGAAKVVRSVTVNIGTIHGGLKVNQIPHECRTEIEIRFPWGFTREEMLAHVDAVVAKVPGASYELDVNHSYPPSLANPEHEMVKILADVVEELGMERPIPLSSLGGSDSRYWRWRDIPAFLYGPSPVTMGRADENVTLKEFLHIVKTHCLASARYLSA</sequence>
<dbReference type="Gene3D" id="3.30.70.360">
    <property type="match status" value="1"/>
</dbReference>
<gene>
    <name evidence="4" type="ORF">JCR33_01425</name>
</gene>
<dbReference type="PANTHER" id="PTHR43808">
    <property type="entry name" value="ACETYLORNITHINE DEACETYLASE"/>
    <property type="match status" value="1"/>
</dbReference>
<dbReference type="AlphaFoldDB" id="A0A934MJ88"/>
<organism evidence="4 5">
    <name type="scientific">Acuticoccus mangrovi</name>
    <dbReference type="NCBI Taxonomy" id="2796142"/>
    <lineage>
        <taxon>Bacteria</taxon>
        <taxon>Pseudomonadati</taxon>
        <taxon>Pseudomonadota</taxon>
        <taxon>Alphaproteobacteria</taxon>
        <taxon>Hyphomicrobiales</taxon>
        <taxon>Amorphaceae</taxon>
        <taxon>Acuticoccus</taxon>
    </lineage>
</organism>
<dbReference type="Gene3D" id="3.40.630.10">
    <property type="entry name" value="Zn peptidases"/>
    <property type="match status" value="1"/>
</dbReference>
<dbReference type="Pfam" id="PF01546">
    <property type="entry name" value="Peptidase_M20"/>
    <property type="match status" value="1"/>
</dbReference>
<keyword evidence="1" id="KW-0479">Metal-binding</keyword>
<dbReference type="RefSeq" id="WP_198880217.1">
    <property type="nucleotide sequence ID" value="NZ_JAEKJA010000001.1"/>
</dbReference>
<dbReference type="EMBL" id="JAEKJA010000001">
    <property type="protein sequence ID" value="MBJ3774329.1"/>
    <property type="molecule type" value="Genomic_DNA"/>
</dbReference>
<name>A0A934MJ88_9HYPH</name>
<dbReference type="InterPro" id="IPR002933">
    <property type="entry name" value="Peptidase_M20"/>
</dbReference>
<accession>A0A934MJ88</accession>